<organism evidence="3 4">
    <name type="scientific">Rhodovulum sulfidophilum</name>
    <name type="common">Rhodobacter sulfidophilus</name>
    <dbReference type="NCBI Taxonomy" id="35806"/>
    <lineage>
        <taxon>Bacteria</taxon>
        <taxon>Pseudomonadati</taxon>
        <taxon>Pseudomonadota</taxon>
        <taxon>Alphaproteobacteria</taxon>
        <taxon>Rhodobacterales</taxon>
        <taxon>Paracoccaceae</taxon>
        <taxon>Rhodovulum</taxon>
    </lineage>
</organism>
<evidence type="ECO:0000313" key="3">
    <source>
        <dbReference type="EMBL" id="PZQ47288.1"/>
    </source>
</evidence>
<dbReference type="SUPFAM" id="SSF54826">
    <property type="entry name" value="Enolase N-terminal domain-like"/>
    <property type="match status" value="1"/>
</dbReference>
<dbReference type="SFLD" id="SFLDS00001">
    <property type="entry name" value="Enolase"/>
    <property type="match status" value="1"/>
</dbReference>
<evidence type="ECO:0000256" key="1">
    <source>
        <dbReference type="ARBA" id="ARBA00023239"/>
    </source>
</evidence>
<dbReference type="AlphaFoldDB" id="A0A2W5N3S4"/>
<dbReference type="InterPro" id="IPR013342">
    <property type="entry name" value="Mandelate_racemase_C"/>
</dbReference>
<dbReference type="GO" id="GO:0016829">
    <property type="term" value="F:lyase activity"/>
    <property type="evidence" value="ECO:0007669"/>
    <property type="project" value="UniProtKB-KW"/>
</dbReference>
<dbReference type="InterPro" id="IPR036849">
    <property type="entry name" value="Enolase-like_C_sf"/>
</dbReference>
<dbReference type="CDD" id="cd03316">
    <property type="entry name" value="MR_like"/>
    <property type="match status" value="1"/>
</dbReference>
<protein>
    <submittedName>
        <fullName evidence="3">Mandelate racemase</fullName>
    </submittedName>
</protein>
<dbReference type="EMBL" id="QFPW01000017">
    <property type="protein sequence ID" value="PZQ47288.1"/>
    <property type="molecule type" value="Genomic_DNA"/>
</dbReference>
<dbReference type="InterPro" id="IPR029017">
    <property type="entry name" value="Enolase-like_N"/>
</dbReference>
<dbReference type="InterPro" id="IPR029065">
    <property type="entry name" value="Enolase_C-like"/>
</dbReference>
<dbReference type="Pfam" id="PF02746">
    <property type="entry name" value="MR_MLE_N"/>
    <property type="match status" value="1"/>
</dbReference>
<dbReference type="Gene3D" id="3.20.20.120">
    <property type="entry name" value="Enolase-like C-terminal domain"/>
    <property type="match status" value="1"/>
</dbReference>
<proteinExistence type="predicted"/>
<evidence type="ECO:0000313" key="4">
    <source>
        <dbReference type="Proteomes" id="UP000249185"/>
    </source>
</evidence>
<feature type="domain" description="Mandelate racemase/muconate lactonizing enzyme C-terminal" evidence="2">
    <location>
        <begin position="157"/>
        <end position="264"/>
    </location>
</feature>
<evidence type="ECO:0000259" key="2">
    <source>
        <dbReference type="SMART" id="SM00922"/>
    </source>
</evidence>
<comment type="caution">
    <text evidence="3">The sequence shown here is derived from an EMBL/GenBank/DDBJ whole genome shotgun (WGS) entry which is preliminary data.</text>
</comment>
<dbReference type="SMART" id="SM00922">
    <property type="entry name" value="MR_MLE"/>
    <property type="match status" value="1"/>
</dbReference>
<dbReference type="PANTHER" id="PTHR48080">
    <property type="entry name" value="D-GALACTONATE DEHYDRATASE-RELATED"/>
    <property type="match status" value="1"/>
</dbReference>
<name>A0A2W5N3S4_RHOSU</name>
<dbReference type="Proteomes" id="UP000249185">
    <property type="component" value="Unassembled WGS sequence"/>
</dbReference>
<dbReference type="Pfam" id="PF13378">
    <property type="entry name" value="MR_MLE_C"/>
    <property type="match status" value="1"/>
</dbReference>
<dbReference type="SUPFAM" id="SSF51604">
    <property type="entry name" value="Enolase C-terminal domain-like"/>
    <property type="match status" value="1"/>
</dbReference>
<keyword evidence="1" id="KW-0456">Lyase</keyword>
<dbReference type="SFLD" id="SFLDG00179">
    <property type="entry name" value="mandelate_racemase"/>
    <property type="match status" value="1"/>
</dbReference>
<dbReference type="PANTHER" id="PTHR48080:SF2">
    <property type="entry name" value="D-GALACTONATE DEHYDRATASE"/>
    <property type="match status" value="1"/>
</dbReference>
<dbReference type="InterPro" id="IPR034593">
    <property type="entry name" value="DgoD-like"/>
</dbReference>
<dbReference type="Gene3D" id="3.30.390.10">
    <property type="entry name" value="Enolase-like, N-terminal domain"/>
    <property type="match status" value="1"/>
</dbReference>
<dbReference type="InterPro" id="IPR013341">
    <property type="entry name" value="Mandelate_racemase_N_dom"/>
</dbReference>
<gene>
    <name evidence="3" type="ORF">DI556_17595</name>
</gene>
<reference evidence="3 4" key="1">
    <citation type="submission" date="2017-08" db="EMBL/GenBank/DDBJ databases">
        <title>Infants hospitalized years apart are colonized by the same room-sourced microbial strains.</title>
        <authorList>
            <person name="Brooks B."/>
            <person name="Olm M.R."/>
            <person name="Firek B.A."/>
            <person name="Baker R."/>
            <person name="Thomas B.C."/>
            <person name="Morowitz M.J."/>
            <person name="Banfield J.F."/>
        </authorList>
    </citation>
    <scope>NUCLEOTIDE SEQUENCE [LARGE SCALE GENOMIC DNA]</scope>
    <source>
        <strain evidence="3">S2_005_002_R2_34</strain>
    </source>
</reference>
<sequence>MNVEITAPAARAATLPPARIRRIVAAPLAGASPKGGWSEEIQPRDSVHTLIAVHTDAGVVGHGSVFTDGRLVEAGLKVLEPLFLGENALEPERVAEKLHQNTFWMGRGGTLTHVISGIDIALWDILGKMTGLSVGQLLGGRYRAKVRPYCSLLMDEPAVMAEELATFRERDGFRAFKIGWGPFGRRDSYASDELIIRAAREAIGPESKLFVDAGGSDAHWNANLKWATRTAEMLADYDVAWFEEALRPDAIEDFIALRHASPVPIAGGEVLTRRQTFLPWLARGALDIVQPDVTKVGGISEQRRIAWMADDFGVTYVGHGWNTALGVAADLQMAAAFPKVDYVEFIGGSAYVDGILTEPFRLDADGYLEIPDRPGLGVELDLDRIAAYAPNAAELGAG</sequence>
<accession>A0A2W5N3S4</accession>